<dbReference type="PANTHER" id="PTHR34475">
    <property type="match status" value="1"/>
</dbReference>
<reference evidence="4 5" key="1">
    <citation type="submission" date="2024-05" db="EMBL/GenBank/DDBJ databases">
        <authorList>
            <person name="Kim H.-Y."/>
            <person name="Kim E."/>
            <person name="Cai Y."/>
            <person name="Yang S.-M."/>
            <person name="Lee W."/>
        </authorList>
    </citation>
    <scope>NUCLEOTIDE SEQUENCE [LARGE SCALE GENOMIC DNA]</scope>
    <source>
        <strain evidence="4 5">FBL11</strain>
    </source>
</reference>
<keyword evidence="2" id="KW-1133">Transmembrane helix</keyword>
<name>A0ABU9X824_9GAMM</name>
<organism evidence="4 5">
    <name type="scientific">Psychrobacter saeujeotis</name>
    <dbReference type="NCBI Taxonomy" id="3143436"/>
    <lineage>
        <taxon>Bacteria</taxon>
        <taxon>Pseudomonadati</taxon>
        <taxon>Pseudomonadota</taxon>
        <taxon>Gammaproteobacteria</taxon>
        <taxon>Moraxellales</taxon>
        <taxon>Moraxellaceae</taxon>
        <taxon>Psychrobacter</taxon>
    </lineage>
</organism>
<dbReference type="InterPro" id="IPR025194">
    <property type="entry name" value="RodZ-like_C"/>
</dbReference>
<feature type="transmembrane region" description="Helical" evidence="2">
    <location>
        <begin position="122"/>
        <end position="144"/>
    </location>
</feature>
<keyword evidence="2" id="KW-0812">Transmembrane</keyword>
<evidence type="ECO:0000256" key="2">
    <source>
        <dbReference type="SAM" id="Phobius"/>
    </source>
</evidence>
<comment type="caution">
    <text evidence="4">The sequence shown here is derived from an EMBL/GenBank/DDBJ whole genome shotgun (WGS) entry which is preliminary data.</text>
</comment>
<dbReference type="EMBL" id="JBDGHN010000002">
    <property type="protein sequence ID" value="MEN2751358.1"/>
    <property type="molecule type" value="Genomic_DNA"/>
</dbReference>
<dbReference type="PANTHER" id="PTHR34475:SF1">
    <property type="entry name" value="CYTOSKELETON PROTEIN RODZ"/>
    <property type="match status" value="1"/>
</dbReference>
<protein>
    <submittedName>
        <fullName evidence="4">RodZ domain-containing protein</fullName>
    </submittedName>
</protein>
<feature type="domain" description="Cytoskeleton protein RodZ-like C-terminal" evidence="3">
    <location>
        <begin position="209"/>
        <end position="274"/>
    </location>
</feature>
<dbReference type="Proteomes" id="UP001461960">
    <property type="component" value="Unassembled WGS sequence"/>
</dbReference>
<evidence type="ECO:0000256" key="1">
    <source>
        <dbReference type="SAM" id="MobiDB-lite"/>
    </source>
</evidence>
<dbReference type="Pfam" id="PF13413">
    <property type="entry name" value="HTH_25"/>
    <property type="match status" value="1"/>
</dbReference>
<evidence type="ECO:0000313" key="5">
    <source>
        <dbReference type="Proteomes" id="UP001461960"/>
    </source>
</evidence>
<dbReference type="InterPro" id="IPR010982">
    <property type="entry name" value="Lambda_DNA-bd_dom_sf"/>
</dbReference>
<evidence type="ECO:0000259" key="3">
    <source>
        <dbReference type="Pfam" id="PF13464"/>
    </source>
</evidence>
<dbReference type="InterPro" id="IPR050400">
    <property type="entry name" value="Bact_Cytoskel_RodZ"/>
</dbReference>
<dbReference type="Pfam" id="PF13464">
    <property type="entry name" value="RodZ_C"/>
    <property type="match status" value="1"/>
</dbReference>
<proteinExistence type="predicted"/>
<dbReference type="RefSeq" id="WP_299219518.1">
    <property type="nucleotide sequence ID" value="NZ_JBDGHN010000002.1"/>
</dbReference>
<accession>A0ABU9X824</accession>
<feature type="region of interest" description="Disordered" evidence="1">
    <location>
        <begin position="1"/>
        <end position="21"/>
    </location>
</feature>
<dbReference type="Gene3D" id="1.10.260.40">
    <property type="entry name" value="lambda repressor-like DNA-binding domains"/>
    <property type="match status" value="1"/>
</dbReference>
<evidence type="ECO:0000313" key="4">
    <source>
        <dbReference type="EMBL" id="MEN2751358.1"/>
    </source>
</evidence>
<keyword evidence="2" id="KW-0472">Membrane</keyword>
<gene>
    <name evidence="4" type="ORF">AAIR29_06885</name>
</gene>
<sequence>MEMNNPSSNHQSNAQGSFGATLQQARKSKQISLKEAASELFILERHLQALEEEDFAALPQVTFARGFVINYAKFLQLDPTKIATSFDAAYPDEMRAQSVSNIDTPLRPMGTLQRDSRSRIRFNPLLILAIVGLIVLAVFLFRMVTNASQDNATSTTAVEDLSASEQAQGAAVDTQYDSTGLDGVGASGSALNLDSTNDISAVTLDVEIIDTTNVDITDASGNSLMSGSQTSGNYKLLGAPPFNIQIDNIDNVKLLLNQESVALNEYAADKQASFALAP</sequence>
<keyword evidence="5" id="KW-1185">Reference proteome</keyword>